<accession>A0A239C609</accession>
<dbReference type="RefSeq" id="WP_089230588.1">
    <property type="nucleotide sequence ID" value="NZ_FZOY01000001.1"/>
</dbReference>
<organism evidence="1 2">
    <name type="scientific">Tropicimonas sediminicola</name>
    <dbReference type="NCBI Taxonomy" id="1031541"/>
    <lineage>
        <taxon>Bacteria</taxon>
        <taxon>Pseudomonadati</taxon>
        <taxon>Pseudomonadota</taxon>
        <taxon>Alphaproteobacteria</taxon>
        <taxon>Rhodobacterales</taxon>
        <taxon>Roseobacteraceae</taxon>
        <taxon>Tropicimonas</taxon>
    </lineage>
</organism>
<protein>
    <submittedName>
        <fullName evidence="1">Uncharacterized protein</fullName>
    </submittedName>
</protein>
<reference evidence="1 2" key="1">
    <citation type="submission" date="2017-06" db="EMBL/GenBank/DDBJ databases">
        <authorList>
            <person name="Kim H.J."/>
            <person name="Triplett B.A."/>
        </authorList>
    </citation>
    <scope>NUCLEOTIDE SEQUENCE [LARGE SCALE GENOMIC DNA]</scope>
    <source>
        <strain evidence="1 2">DSM 29339</strain>
    </source>
</reference>
<name>A0A239C609_9RHOB</name>
<sequence length="184" mass="19963">MTAGAGAPAPAGWEGILQPGERVLWQGRPSGKVIFAGLDPRRTIFGIAFLCVALIWTTKSMGLGAGAPLPMRLVAPLAGAFFVFQGAKLAGGERLWQAYVRRHSWYTLTSRRALIATELFGKRALQDWPITPRTVIDLVEGPPASVLFADSGRRFAGGRRIGFEMIEDGREVLSLMRQVQRGAS</sequence>
<gene>
    <name evidence="1" type="ORF">SAMN05421757_10187</name>
</gene>
<proteinExistence type="predicted"/>
<dbReference type="AlphaFoldDB" id="A0A239C609"/>
<dbReference type="EMBL" id="FZOY01000001">
    <property type="protein sequence ID" value="SNS15061.1"/>
    <property type="molecule type" value="Genomic_DNA"/>
</dbReference>
<dbReference type="Proteomes" id="UP000198426">
    <property type="component" value="Unassembled WGS sequence"/>
</dbReference>
<evidence type="ECO:0000313" key="2">
    <source>
        <dbReference type="Proteomes" id="UP000198426"/>
    </source>
</evidence>
<dbReference type="OrthoDB" id="199424at2"/>
<evidence type="ECO:0000313" key="1">
    <source>
        <dbReference type="EMBL" id="SNS15061.1"/>
    </source>
</evidence>
<keyword evidence="2" id="KW-1185">Reference proteome</keyword>